<feature type="domain" description="Kinesin motor" evidence="8">
    <location>
        <begin position="4"/>
        <end position="307"/>
    </location>
</feature>
<dbReference type="PROSITE" id="PS00411">
    <property type="entry name" value="KINESIN_MOTOR_1"/>
    <property type="match status" value="1"/>
</dbReference>
<dbReference type="PROSITE" id="PS50067">
    <property type="entry name" value="KINESIN_MOTOR_2"/>
    <property type="match status" value="1"/>
</dbReference>
<dbReference type="GO" id="GO:0005524">
    <property type="term" value="F:ATP binding"/>
    <property type="evidence" value="ECO:0007669"/>
    <property type="project" value="UniProtKB-UniRule"/>
</dbReference>
<evidence type="ECO:0000256" key="7">
    <source>
        <dbReference type="RuleBase" id="RU000394"/>
    </source>
</evidence>
<evidence type="ECO:0000256" key="4">
    <source>
        <dbReference type="ARBA" id="ARBA00023054"/>
    </source>
</evidence>
<keyword evidence="5 6" id="KW-0505">Motor protein</keyword>
<name>S7W6G7_SPRLO</name>
<feature type="binding site" evidence="6">
    <location>
        <begin position="69"/>
        <end position="76"/>
    </location>
    <ligand>
        <name>ATP</name>
        <dbReference type="ChEBI" id="CHEBI:30616"/>
    </ligand>
</feature>
<evidence type="ECO:0000256" key="3">
    <source>
        <dbReference type="ARBA" id="ARBA00022840"/>
    </source>
</evidence>
<keyword evidence="3 6" id="KW-0067">ATP-binding</keyword>
<keyword evidence="1 7" id="KW-0493">Microtubule</keyword>
<dbReference type="Pfam" id="PF00225">
    <property type="entry name" value="Kinesin"/>
    <property type="match status" value="1"/>
</dbReference>
<dbReference type="PANTHER" id="PTHR47968:SF36">
    <property type="entry name" value="KINESIN HEAVY CHAIN ISOFORM X1"/>
    <property type="match status" value="1"/>
</dbReference>
<dbReference type="GO" id="GO:0008017">
    <property type="term" value="F:microtubule binding"/>
    <property type="evidence" value="ECO:0007669"/>
    <property type="project" value="InterPro"/>
</dbReference>
<dbReference type="FunCoup" id="S7W6G7">
    <property type="interactions" value="74"/>
</dbReference>
<dbReference type="InterPro" id="IPR027640">
    <property type="entry name" value="Kinesin-like_fam"/>
</dbReference>
<evidence type="ECO:0000313" key="9">
    <source>
        <dbReference type="EMBL" id="EPR78376.1"/>
    </source>
</evidence>
<dbReference type="OrthoDB" id="3176171at2759"/>
<dbReference type="STRING" id="1358809.S7W6G7"/>
<dbReference type="Gene3D" id="3.40.850.10">
    <property type="entry name" value="Kinesin motor domain"/>
    <property type="match status" value="1"/>
</dbReference>
<keyword evidence="2 6" id="KW-0547">Nucleotide-binding</keyword>
<dbReference type="OMA" id="HAMANEP"/>
<evidence type="ECO:0000256" key="2">
    <source>
        <dbReference type="ARBA" id="ARBA00022741"/>
    </source>
</evidence>
<sequence>MDDNIKTILRIKPTERLNTTHNSITIDNHTFYFDQIHSDSTQLQIFDNVAKDVILSSLQGYNCTLFAYGQTGSGKTYTIQGDTHNKGIIPRILYFLLCKEKQENLEIEITFIEIYNEQLLDLLSDNEISIREDINKGVIVENGYRYTAVNYDDTMKVYYEGVNKRKTSETKMNKISSRSHSVFTIYFKEKNGTLKTFSKLNIVDLAGSERIRYKNDIGNESIFEEIKYDDRVKETGNINKSLLCLGEVIKKLSKDKIHINYRDSKLTFLLKDSLGGNSKLVVIGTIESKYKNESISTLKFLQRVKSIQNNPVANTDITGTEKDLKQQIIELFCENKKLKVQLLANEENENKSRNIDSKEIEEILEEIENIKKLIEEVKEGQQKYKEILFNRDKYGLKEIESYYNKMKEERENDLNIKKRKYC</sequence>
<comment type="similarity">
    <text evidence="6 7">Belongs to the TRAFAC class myosin-kinesin ATPase superfamily. Kinesin family.</text>
</comment>
<evidence type="ECO:0000259" key="8">
    <source>
        <dbReference type="PROSITE" id="PS50067"/>
    </source>
</evidence>
<protein>
    <recommendedName>
        <fullName evidence="7">Kinesin-like protein</fullName>
    </recommendedName>
</protein>
<dbReference type="PRINTS" id="PR00380">
    <property type="entry name" value="KINESINHEAVY"/>
</dbReference>
<evidence type="ECO:0000256" key="1">
    <source>
        <dbReference type="ARBA" id="ARBA00022701"/>
    </source>
</evidence>
<dbReference type="GO" id="GO:0005874">
    <property type="term" value="C:microtubule"/>
    <property type="evidence" value="ECO:0007669"/>
    <property type="project" value="UniProtKB-KW"/>
</dbReference>
<proteinExistence type="inferred from homology"/>
<keyword evidence="4" id="KW-0175">Coiled coil</keyword>
<dbReference type="InterPro" id="IPR027417">
    <property type="entry name" value="P-loop_NTPase"/>
</dbReference>
<comment type="caution">
    <text evidence="9">The sequence shown here is derived from an EMBL/GenBank/DDBJ whole genome shotgun (WGS) entry which is preliminary data.</text>
</comment>
<organism evidence="9 10">
    <name type="scientific">Spraguea lophii (strain 42_110)</name>
    <name type="common">Microsporidian parasite</name>
    <dbReference type="NCBI Taxonomy" id="1358809"/>
    <lineage>
        <taxon>Eukaryota</taxon>
        <taxon>Fungi</taxon>
        <taxon>Fungi incertae sedis</taxon>
        <taxon>Microsporidia</taxon>
        <taxon>Spragueidae</taxon>
        <taxon>Spraguea</taxon>
    </lineage>
</organism>
<dbReference type="CDD" id="cd00106">
    <property type="entry name" value="KISc"/>
    <property type="match status" value="1"/>
</dbReference>
<dbReference type="SUPFAM" id="SSF52540">
    <property type="entry name" value="P-loop containing nucleoside triphosphate hydrolases"/>
    <property type="match status" value="1"/>
</dbReference>
<dbReference type="AlphaFoldDB" id="S7W6G7"/>
<dbReference type="InterPro" id="IPR019821">
    <property type="entry name" value="Kinesin_motor_CS"/>
</dbReference>
<evidence type="ECO:0000256" key="5">
    <source>
        <dbReference type="ARBA" id="ARBA00023175"/>
    </source>
</evidence>
<keyword evidence="10" id="KW-1185">Reference proteome</keyword>
<dbReference type="HOGENOM" id="CLU_001485_2_1_1"/>
<evidence type="ECO:0000256" key="6">
    <source>
        <dbReference type="PROSITE-ProRule" id="PRU00283"/>
    </source>
</evidence>
<dbReference type="PANTHER" id="PTHR47968">
    <property type="entry name" value="CENTROMERE PROTEIN E"/>
    <property type="match status" value="1"/>
</dbReference>
<dbReference type="SMART" id="SM00129">
    <property type="entry name" value="KISc"/>
    <property type="match status" value="1"/>
</dbReference>
<dbReference type="VEuPathDB" id="MicrosporidiaDB:SLOPH_1243"/>
<dbReference type="InterPro" id="IPR036961">
    <property type="entry name" value="Kinesin_motor_dom_sf"/>
</dbReference>
<dbReference type="Proteomes" id="UP000014978">
    <property type="component" value="Unassembled WGS sequence"/>
</dbReference>
<dbReference type="GO" id="GO:0007018">
    <property type="term" value="P:microtubule-based movement"/>
    <property type="evidence" value="ECO:0007669"/>
    <property type="project" value="InterPro"/>
</dbReference>
<dbReference type="InParanoid" id="S7W6G7"/>
<dbReference type="InterPro" id="IPR001752">
    <property type="entry name" value="Kinesin_motor_dom"/>
</dbReference>
<evidence type="ECO:0000313" key="10">
    <source>
        <dbReference type="Proteomes" id="UP000014978"/>
    </source>
</evidence>
<reference evidence="10" key="1">
    <citation type="journal article" date="2013" name="PLoS Genet.">
        <title>The genome of Spraguea lophii and the basis of host-microsporidian interactions.</title>
        <authorList>
            <person name="Campbell S.E."/>
            <person name="Williams T.A."/>
            <person name="Yousuf A."/>
            <person name="Soanes D.M."/>
            <person name="Paszkiewicz K.H."/>
            <person name="Williams B.A.P."/>
        </authorList>
    </citation>
    <scope>NUCLEOTIDE SEQUENCE [LARGE SCALE GENOMIC DNA]</scope>
    <source>
        <strain evidence="10">42_110</strain>
    </source>
</reference>
<dbReference type="GO" id="GO:0003777">
    <property type="term" value="F:microtubule motor activity"/>
    <property type="evidence" value="ECO:0007669"/>
    <property type="project" value="InterPro"/>
</dbReference>
<accession>S7W6G7</accession>
<dbReference type="EMBL" id="ATCN01000831">
    <property type="protein sequence ID" value="EPR78376.1"/>
    <property type="molecule type" value="Genomic_DNA"/>
</dbReference>
<gene>
    <name evidence="9" type="ORF">SLOPH_1243</name>
</gene>